<evidence type="ECO:0000256" key="1">
    <source>
        <dbReference type="ARBA" id="ARBA00001947"/>
    </source>
</evidence>
<name>A0A9P6NNV3_9BASI</name>
<evidence type="ECO:0000256" key="6">
    <source>
        <dbReference type="ARBA" id="ARBA00022737"/>
    </source>
</evidence>
<keyword evidence="6" id="KW-0677">Repeat</keyword>
<dbReference type="AlphaFoldDB" id="A0A9P6NNV3"/>
<dbReference type="InterPro" id="IPR008930">
    <property type="entry name" value="Terpenoid_cyclase/PrenylTrfase"/>
</dbReference>
<dbReference type="Pfam" id="PF00432">
    <property type="entry name" value="Prenyltrans"/>
    <property type="match status" value="1"/>
</dbReference>
<keyword evidence="3" id="KW-0637">Prenyltransferase</keyword>
<gene>
    <name evidence="9" type="ORF">CROQUDRAFT_494278</name>
</gene>
<evidence type="ECO:0000256" key="2">
    <source>
        <dbReference type="ARBA" id="ARBA00010497"/>
    </source>
</evidence>
<dbReference type="EMBL" id="MU167254">
    <property type="protein sequence ID" value="KAG0146930.1"/>
    <property type="molecule type" value="Genomic_DNA"/>
</dbReference>
<comment type="cofactor">
    <cofactor evidence="1">
        <name>Zn(2+)</name>
        <dbReference type="ChEBI" id="CHEBI:29105"/>
    </cofactor>
</comment>
<dbReference type="PANTHER" id="PTHR11774:SF6">
    <property type="entry name" value="PROTEIN FARNESYLTRANSFERASE SUBUNIT BETA"/>
    <property type="match status" value="1"/>
</dbReference>
<evidence type="ECO:0000259" key="8">
    <source>
        <dbReference type="Pfam" id="PF00432"/>
    </source>
</evidence>
<evidence type="ECO:0000313" key="10">
    <source>
        <dbReference type="Proteomes" id="UP000886653"/>
    </source>
</evidence>
<dbReference type="GO" id="GO:0046872">
    <property type="term" value="F:metal ion binding"/>
    <property type="evidence" value="ECO:0007669"/>
    <property type="project" value="UniProtKB-KW"/>
</dbReference>
<evidence type="ECO:0000256" key="7">
    <source>
        <dbReference type="ARBA" id="ARBA00022833"/>
    </source>
</evidence>
<evidence type="ECO:0000256" key="4">
    <source>
        <dbReference type="ARBA" id="ARBA00022679"/>
    </source>
</evidence>
<dbReference type="PANTHER" id="PTHR11774">
    <property type="entry name" value="GERANYLGERANYL TRANSFERASE TYPE BETA SUBUNIT"/>
    <property type="match status" value="1"/>
</dbReference>
<keyword evidence="10" id="KW-1185">Reference proteome</keyword>
<dbReference type="GO" id="GO:0005965">
    <property type="term" value="C:protein farnesyltransferase complex"/>
    <property type="evidence" value="ECO:0007669"/>
    <property type="project" value="TreeGrafter"/>
</dbReference>
<dbReference type="GO" id="GO:0004660">
    <property type="term" value="F:protein farnesyltransferase activity"/>
    <property type="evidence" value="ECO:0007669"/>
    <property type="project" value="TreeGrafter"/>
</dbReference>
<dbReference type="OrthoDB" id="10261146at2759"/>
<feature type="domain" description="Prenyltransferase alpha-alpha toroid" evidence="8">
    <location>
        <begin position="3"/>
        <end position="366"/>
    </location>
</feature>
<evidence type="ECO:0000256" key="3">
    <source>
        <dbReference type="ARBA" id="ARBA00022602"/>
    </source>
</evidence>
<proteinExistence type="inferred from homology"/>
<comment type="caution">
    <text evidence="9">The sequence shown here is derived from an EMBL/GenBank/DDBJ whole genome shotgun (WGS) entry which is preliminary data.</text>
</comment>
<keyword evidence="4" id="KW-0808">Transferase</keyword>
<dbReference type="InterPro" id="IPR001330">
    <property type="entry name" value="Prenyltrans"/>
</dbReference>
<keyword evidence="7" id="KW-0862">Zinc</keyword>
<protein>
    <recommendedName>
        <fullName evidence="8">Prenyltransferase alpha-alpha toroid domain-containing protein</fullName>
    </recommendedName>
</protein>
<evidence type="ECO:0000256" key="5">
    <source>
        <dbReference type="ARBA" id="ARBA00022723"/>
    </source>
</evidence>
<dbReference type="Proteomes" id="UP000886653">
    <property type="component" value="Unassembled WGS sequence"/>
</dbReference>
<accession>A0A9P6NNV3</accession>
<organism evidence="9 10">
    <name type="scientific">Cronartium quercuum f. sp. fusiforme G11</name>
    <dbReference type="NCBI Taxonomy" id="708437"/>
    <lineage>
        <taxon>Eukaryota</taxon>
        <taxon>Fungi</taxon>
        <taxon>Dikarya</taxon>
        <taxon>Basidiomycota</taxon>
        <taxon>Pucciniomycotina</taxon>
        <taxon>Pucciniomycetes</taxon>
        <taxon>Pucciniales</taxon>
        <taxon>Coleosporiaceae</taxon>
        <taxon>Cronartium</taxon>
    </lineage>
</organism>
<dbReference type="InterPro" id="IPR045089">
    <property type="entry name" value="PGGT1B-like"/>
</dbReference>
<dbReference type="Gene3D" id="1.50.10.20">
    <property type="match status" value="1"/>
</dbReference>
<comment type="similarity">
    <text evidence="2">Belongs to the protein prenyltransferase subunit beta family.</text>
</comment>
<evidence type="ECO:0000313" key="9">
    <source>
        <dbReference type="EMBL" id="KAG0146930.1"/>
    </source>
</evidence>
<keyword evidence="5" id="KW-0479">Metal-binding</keyword>
<sequence length="383" mass="42817">MDSDRRWAINLILSSQHPEGGFGSSPGQIAHLADTFSSISALAILLGEAEPQLVKETWAQVKVEGMYHWMLRLKQPDGTFAMSQADIYKGERDVRAIYCAVALATLLNFLTPDLARGLPESIATCQTYEGGLSSASQLVGIRTHSHRIPLGEAHGGYTSCGVLSHFLLKSLERSFSIVPLDYSACLRWLSRMQALPIEGGGFRGRTNKLVDGCYNWWCAGLFPVIATLIVEDGCDSEEIFEPHDRQSLQEYALLVSQLQSRTGGLREGPLSRPDLYHTHYILCGLSAAQHLHRFSPIQAKLREQEFDARSSPPPRFMLTEETIEQATNRARSIYSRALSWEVRDQGCLVIGEPQNKLVPIDPVFNIRSKYVHTTMTHFYLRPV</sequence>
<dbReference type="SUPFAM" id="SSF48239">
    <property type="entry name" value="Terpenoid cyclases/Protein prenyltransferases"/>
    <property type="match status" value="1"/>
</dbReference>
<reference evidence="9" key="1">
    <citation type="submission" date="2013-11" db="EMBL/GenBank/DDBJ databases">
        <title>Genome sequence of the fusiform rust pathogen reveals effectors for host alternation and coevolution with pine.</title>
        <authorList>
            <consortium name="DOE Joint Genome Institute"/>
            <person name="Smith K."/>
            <person name="Pendleton A."/>
            <person name="Kubisiak T."/>
            <person name="Anderson C."/>
            <person name="Salamov A."/>
            <person name="Aerts A."/>
            <person name="Riley R."/>
            <person name="Clum A."/>
            <person name="Lindquist E."/>
            <person name="Ence D."/>
            <person name="Campbell M."/>
            <person name="Kronenberg Z."/>
            <person name="Feau N."/>
            <person name="Dhillon B."/>
            <person name="Hamelin R."/>
            <person name="Burleigh J."/>
            <person name="Smith J."/>
            <person name="Yandell M."/>
            <person name="Nelson C."/>
            <person name="Grigoriev I."/>
            <person name="Davis J."/>
        </authorList>
    </citation>
    <scope>NUCLEOTIDE SEQUENCE</scope>
    <source>
        <strain evidence="9">G11</strain>
    </source>
</reference>